<accession>A0A498JH04</accession>
<feature type="domain" description="FBD" evidence="1">
    <location>
        <begin position="367"/>
        <end position="438"/>
    </location>
</feature>
<keyword evidence="3" id="KW-1185">Reference proteome</keyword>
<dbReference type="SUPFAM" id="SSF52047">
    <property type="entry name" value="RNI-like"/>
    <property type="match status" value="1"/>
</dbReference>
<sequence length="561" mass="64367">MGSKSKRASRLKDRISDLPVSVLCHILSFLPTKYSVRTNVLSTRWKNMWAAVPSIDLDNEDFPNYHGSTMFVDRVLLFRGSSDIENFRLDCHCMGDFPRIDAWIRTAIMRNVAELDLCVEPHEQNIFELPKSLFMCKTLRVLKLMSSFVTNAPTLWCLPSLKSLSVAVRYPDNELIEIFLSRCRAVEDLTIHGVVGEHEVWNFNISALGPKILRMDLETAPDLGDLENFDYEQIFLSNCVLENAKSLVKATIHFDEHFACECPVHASRVTTLLLQICNVKCLSLAAHCLEVCQLPAFANLSQLKLVLNTCDSWWVEFLQRSPVLEYLVLDFDVFSSCGFESELVREYPHFQFKLPKVRWNPPDFVPSCLLTHLKTICITRLMGRPHEMEVAKFLLENGRVLKRMTIHTCRGLLCTRKELYKKFLMFHQGSNTCEYNFLPHYIVIDSLTTSVSDPISLQRPSDMRCTAFYWAVEGSTSPLRWKLTVAKPREGEEWRLPLPSPEKHSWSAVQPLPSPENPTDSVVAVVRFCFYCCCCLSSRIFWLTKTDEIDATKAPTDDHDT</sequence>
<dbReference type="Pfam" id="PF00646">
    <property type="entry name" value="F-box"/>
    <property type="match status" value="1"/>
</dbReference>
<name>A0A498JH04_MALDO</name>
<dbReference type="Pfam" id="PF24758">
    <property type="entry name" value="LRR_At5g56370"/>
    <property type="match status" value="1"/>
</dbReference>
<dbReference type="InterPro" id="IPR050232">
    <property type="entry name" value="FBL13/AtMIF1-like"/>
</dbReference>
<reference evidence="2 3" key="1">
    <citation type="submission" date="2018-10" db="EMBL/GenBank/DDBJ databases">
        <title>A high-quality apple genome assembly.</title>
        <authorList>
            <person name="Hu J."/>
        </authorList>
    </citation>
    <scope>NUCLEOTIDE SEQUENCE [LARGE SCALE GENOMIC DNA]</scope>
    <source>
        <strain evidence="3">cv. HFTH1</strain>
        <tissue evidence="2">Young leaf</tissue>
    </source>
</reference>
<dbReference type="SUPFAM" id="SSF81383">
    <property type="entry name" value="F-box domain"/>
    <property type="match status" value="1"/>
</dbReference>
<dbReference type="AlphaFoldDB" id="A0A498JH04"/>
<evidence type="ECO:0000259" key="1">
    <source>
        <dbReference type="SMART" id="SM00579"/>
    </source>
</evidence>
<dbReference type="Proteomes" id="UP000290289">
    <property type="component" value="Chromosome 8"/>
</dbReference>
<dbReference type="EMBL" id="RDQH01000334">
    <property type="protein sequence ID" value="RXH92691.1"/>
    <property type="molecule type" value="Genomic_DNA"/>
</dbReference>
<evidence type="ECO:0000313" key="3">
    <source>
        <dbReference type="Proteomes" id="UP000290289"/>
    </source>
</evidence>
<dbReference type="InterPro" id="IPR055411">
    <property type="entry name" value="LRR_FXL15/At3g58940/PEG3-like"/>
</dbReference>
<proteinExistence type="predicted"/>
<dbReference type="InterPro" id="IPR036047">
    <property type="entry name" value="F-box-like_dom_sf"/>
</dbReference>
<protein>
    <recommendedName>
        <fullName evidence="1">FBD domain-containing protein</fullName>
    </recommendedName>
</protein>
<dbReference type="InterPro" id="IPR006566">
    <property type="entry name" value="FBD"/>
</dbReference>
<dbReference type="InterPro" id="IPR053781">
    <property type="entry name" value="F-box_AtFBL13-like"/>
</dbReference>
<evidence type="ECO:0000313" key="2">
    <source>
        <dbReference type="EMBL" id="RXH92691.1"/>
    </source>
</evidence>
<dbReference type="SMART" id="SM00579">
    <property type="entry name" value="FBD"/>
    <property type="match status" value="1"/>
</dbReference>
<gene>
    <name evidence="2" type="ORF">DVH24_033587</name>
</gene>
<organism evidence="2 3">
    <name type="scientific">Malus domestica</name>
    <name type="common">Apple</name>
    <name type="synonym">Pyrus malus</name>
    <dbReference type="NCBI Taxonomy" id="3750"/>
    <lineage>
        <taxon>Eukaryota</taxon>
        <taxon>Viridiplantae</taxon>
        <taxon>Streptophyta</taxon>
        <taxon>Embryophyta</taxon>
        <taxon>Tracheophyta</taxon>
        <taxon>Spermatophyta</taxon>
        <taxon>Magnoliopsida</taxon>
        <taxon>eudicotyledons</taxon>
        <taxon>Gunneridae</taxon>
        <taxon>Pentapetalae</taxon>
        <taxon>rosids</taxon>
        <taxon>fabids</taxon>
        <taxon>Rosales</taxon>
        <taxon>Rosaceae</taxon>
        <taxon>Amygdaloideae</taxon>
        <taxon>Maleae</taxon>
        <taxon>Malus</taxon>
    </lineage>
</organism>
<dbReference type="PANTHER" id="PTHR31900:SF34">
    <property type="entry name" value="EMB|CAB62440.1-RELATED"/>
    <property type="match status" value="1"/>
</dbReference>
<dbReference type="CDD" id="cd22160">
    <property type="entry name" value="F-box_AtFBL13-like"/>
    <property type="match status" value="1"/>
</dbReference>
<dbReference type="InterPro" id="IPR032675">
    <property type="entry name" value="LRR_dom_sf"/>
</dbReference>
<dbReference type="Gene3D" id="3.80.10.10">
    <property type="entry name" value="Ribonuclease Inhibitor"/>
    <property type="match status" value="1"/>
</dbReference>
<comment type="caution">
    <text evidence="2">The sequence shown here is derived from an EMBL/GenBank/DDBJ whole genome shotgun (WGS) entry which is preliminary data.</text>
</comment>
<dbReference type="PANTHER" id="PTHR31900">
    <property type="entry name" value="F-BOX/RNI SUPERFAMILY PROTEIN-RELATED"/>
    <property type="match status" value="1"/>
</dbReference>
<dbReference type="InterPro" id="IPR001810">
    <property type="entry name" value="F-box_dom"/>
</dbReference>
<dbReference type="Pfam" id="PF08387">
    <property type="entry name" value="FBD"/>
    <property type="match status" value="1"/>
</dbReference>